<keyword evidence="6" id="KW-0176">Collagen</keyword>
<reference evidence="13" key="2">
    <citation type="submission" date="2025-09" db="UniProtKB">
        <authorList>
            <consortium name="Ensembl"/>
        </authorList>
    </citation>
    <scope>IDENTIFICATION</scope>
</reference>
<feature type="compositionally biased region" description="Basic and acidic residues" evidence="10">
    <location>
        <begin position="860"/>
        <end position="873"/>
    </location>
</feature>
<dbReference type="InterPro" id="IPR036465">
    <property type="entry name" value="vWFA_dom_sf"/>
</dbReference>
<dbReference type="PROSITE" id="PS50853">
    <property type="entry name" value="FN3"/>
    <property type="match status" value="1"/>
</dbReference>
<dbReference type="OMA" id="QYTEREN"/>
<name>A0A8C4Q898_EPTBU</name>
<dbReference type="SMART" id="SM00327">
    <property type="entry name" value="VWA"/>
    <property type="match status" value="1"/>
</dbReference>
<evidence type="ECO:0000256" key="3">
    <source>
        <dbReference type="ARBA" id="ARBA00022530"/>
    </source>
</evidence>
<reference evidence="13" key="1">
    <citation type="submission" date="2025-08" db="UniProtKB">
        <authorList>
            <consortium name="Ensembl"/>
        </authorList>
    </citation>
    <scope>IDENTIFICATION</scope>
</reference>
<keyword evidence="7" id="KW-0325">Glycoprotein</keyword>
<dbReference type="FunFam" id="3.40.50.410:FF:000001">
    <property type="entry name" value="Collagen, type XII, alpha 1"/>
    <property type="match status" value="1"/>
</dbReference>
<keyword evidence="14" id="KW-1185">Reference proteome</keyword>
<dbReference type="InterPro" id="IPR013783">
    <property type="entry name" value="Ig-like_fold"/>
</dbReference>
<sequence>MDPGIYASLINGTTASASPGIHRTRLSWASESCTNQLWVDRHTRRWLEITSILFWCKTLKSVKITLCRCQPPYPSGSSAPLKTRTATRDMEISDLIATNLDTTSFCVEWQMHRDASSYQVTLDALRGEQPKKEFRVARGTNTHCMRNLLPGVEYKLSVQGLYRGAEGPMRSILQSTNYVIDPHLLSDPEPTLPPVIPGCYRAKADLVFMLDGSWSMGEENFKTVLQFVHSLVESFEIIGPSGVQVAVAQFSDVPRTEFLLKQYTERENLLDAIDNIDYMGGNTKTGRALKLVRSELLAPGSGTRTALPKAVIVITDGRSKDRVDKISEELQRSGHSVFAVGIDSADVTELAVIASRPVDNHVFFVGEFDELRKIAVRIADSICQVASATCPSVYLYGFTVSGFKMMEAFGLTDKTYSQHSGVSMVPGSMNVFTAYLLHPGSKLEQLTRNIHAEGLPDDFTLSFLLRVRPDASHTPIAVWQILGSDNKPQVGVVLDGSKRTLEFFGLDDDNSLQTISFSGPGVEKIFFGSFHKVHVAVTSKQVTLFVDCGLIEKKACQPLGRIDVTGREVLGQHPGSNSLGGSAASLELQMLDIVCSADWGIRDKCCELPALRVEMSCPSLPHACSCAQDSKGPPGPAGPPGATGNKGPRGSVGLPGQQGAQGLRGETGPRGAFGSRGPRGPNGFSITGPPGAQGEKGEKGIAGPPGMMGPVGPQGAMGRQGTEGPRGKAGKDGSQGVVGPPGPVGPQGPAGTDGPGGKPGPRGPTGDPGNLGLKGDKGERGDAQGQRFVRDIARQVCEQLINAQVSRFNNILAQLPRLKVGQASAGPPGEPGREGPRGMRGEAGGRGRPGFPGPPGLPGRKGEKGVGGEKGEKGASGVGSVGPPGIQGPQRCNRYRAARKPRRGWVARSPWSRRSSWYSRTSGYPRDQWLL</sequence>
<dbReference type="PRINTS" id="PR00453">
    <property type="entry name" value="VWFADOMAIN"/>
</dbReference>
<dbReference type="InterPro" id="IPR002035">
    <property type="entry name" value="VWF_A"/>
</dbReference>
<feature type="compositionally biased region" description="Low complexity" evidence="10">
    <location>
        <begin position="908"/>
        <end position="922"/>
    </location>
</feature>
<dbReference type="PROSITE" id="PS50234">
    <property type="entry name" value="VWFA"/>
    <property type="match status" value="1"/>
</dbReference>
<evidence type="ECO:0000256" key="2">
    <source>
        <dbReference type="ARBA" id="ARBA00022525"/>
    </source>
</evidence>
<feature type="compositionally biased region" description="Low complexity" evidence="10">
    <location>
        <begin position="701"/>
        <end position="717"/>
    </location>
</feature>
<dbReference type="GeneTree" id="ENSGT00940000154923"/>
<evidence type="ECO:0000259" key="11">
    <source>
        <dbReference type="PROSITE" id="PS50234"/>
    </source>
</evidence>
<dbReference type="AlphaFoldDB" id="A0A8C4Q898"/>
<keyword evidence="3" id="KW-0272">Extracellular matrix</keyword>
<evidence type="ECO:0000256" key="6">
    <source>
        <dbReference type="ARBA" id="ARBA00023119"/>
    </source>
</evidence>
<dbReference type="GO" id="GO:0007155">
    <property type="term" value="P:cell adhesion"/>
    <property type="evidence" value="ECO:0007669"/>
    <property type="project" value="UniProtKB-KW"/>
</dbReference>
<dbReference type="Gene3D" id="3.40.50.410">
    <property type="entry name" value="von Willebrand factor, type A domain"/>
    <property type="match status" value="1"/>
</dbReference>
<comment type="similarity">
    <text evidence="9">Belongs to the fibril-associated collagens with interrupted helices (FACIT) family.</text>
</comment>
<feature type="domain" description="VWFA" evidence="11">
    <location>
        <begin position="205"/>
        <end position="382"/>
    </location>
</feature>
<dbReference type="Pfam" id="PF01391">
    <property type="entry name" value="Collagen"/>
    <property type="match status" value="2"/>
</dbReference>
<proteinExistence type="inferred from homology"/>
<feature type="compositionally biased region" description="Basic residues" evidence="10">
    <location>
        <begin position="893"/>
        <end position="905"/>
    </location>
</feature>
<dbReference type="SMART" id="SM00210">
    <property type="entry name" value="TSPN"/>
    <property type="match status" value="1"/>
</dbReference>
<dbReference type="InterPro" id="IPR050525">
    <property type="entry name" value="ECM_Assembly_Org"/>
</dbReference>
<evidence type="ECO:0000256" key="10">
    <source>
        <dbReference type="SAM" id="MobiDB-lite"/>
    </source>
</evidence>
<keyword evidence="5" id="KW-0130">Cell adhesion</keyword>
<dbReference type="Gene3D" id="2.60.120.200">
    <property type="match status" value="1"/>
</dbReference>
<evidence type="ECO:0000256" key="8">
    <source>
        <dbReference type="ARBA" id="ARBA00023278"/>
    </source>
</evidence>
<feature type="compositionally biased region" description="Basic and acidic residues" evidence="10">
    <location>
        <begin position="774"/>
        <end position="784"/>
    </location>
</feature>
<dbReference type="Gene3D" id="2.60.40.10">
    <property type="entry name" value="Immunoglobulins"/>
    <property type="match status" value="1"/>
</dbReference>
<dbReference type="InterPro" id="IPR013320">
    <property type="entry name" value="ConA-like_dom_sf"/>
</dbReference>
<feature type="region of interest" description="Disordered" evidence="10">
    <location>
        <begin position="625"/>
        <end position="784"/>
    </location>
</feature>
<dbReference type="InterPro" id="IPR003961">
    <property type="entry name" value="FN3_dom"/>
</dbReference>
<feature type="compositionally biased region" description="Gly residues" evidence="10">
    <location>
        <begin position="751"/>
        <end position="760"/>
    </location>
</feature>
<evidence type="ECO:0000259" key="12">
    <source>
        <dbReference type="PROSITE" id="PS50853"/>
    </source>
</evidence>
<evidence type="ECO:0000313" key="14">
    <source>
        <dbReference type="Proteomes" id="UP000694388"/>
    </source>
</evidence>
<dbReference type="SUPFAM" id="SSF49265">
    <property type="entry name" value="Fibronectin type III"/>
    <property type="match status" value="1"/>
</dbReference>
<dbReference type="PANTHER" id="PTHR24020">
    <property type="entry name" value="COLLAGEN ALPHA"/>
    <property type="match status" value="1"/>
</dbReference>
<accession>A0A8C4Q898</accession>
<evidence type="ECO:0000256" key="5">
    <source>
        <dbReference type="ARBA" id="ARBA00022889"/>
    </source>
</evidence>
<dbReference type="InterPro" id="IPR048287">
    <property type="entry name" value="TSPN-like_N"/>
</dbReference>
<evidence type="ECO:0000256" key="1">
    <source>
        <dbReference type="ARBA" id="ARBA00004498"/>
    </source>
</evidence>
<evidence type="ECO:0000256" key="4">
    <source>
        <dbReference type="ARBA" id="ARBA00022737"/>
    </source>
</evidence>
<feature type="compositionally biased region" description="Basic and acidic residues" evidence="10">
    <location>
        <begin position="831"/>
        <end position="845"/>
    </location>
</feature>
<evidence type="ECO:0000256" key="7">
    <source>
        <dbReference type="ARBA" id="ARBA00023180"/>
    </source>
</evidence>
<dbReference type="InterPro" id="IPR036116">
    <property type="entry name" value="FN3_sf"/>
</dbReference>
<organism evidence="13 14">
    <name type="scientific">Eptatretus burgeri</name>
    <name type="common">Inshore hagfish</name>
    <dbReference type="NCBI Taxonomy" id="7764"/>
    <lineage>
        <taxon>Eukaryota</taxon>
        <taxon>Metazoa</taxon>
        <taxon>Chordata</taxon>
        <taxon>Craniata</taxon>
        <taxon>Vertebrata</taxon>
        <taxon>Cyclostomata</taxon>
        <taxon>Myxini</taxon>
        <taxon>Myxiniformes</taxon>
        <taxon>Myxinidae</taxon>
        <taxon>Eptatretinae</taxon>
        <taxon>Eptatretus</taxon>
    </lineage>
</organism>
<dbReference type="GO" id="GO:0005581">
    <property type="term" value="C:collagen trimer"/>
    <property type="evidence" value="ECO:0007669"/>
    <property type="project" value="UniProtKB-KW"/>
</dbReference>
<evidence type="ECO:0000256" key="9">
    <source>
        <dbReference type="ARBA" id="ARBA00049648"/>
    </source>
</evidence>
<dbReference type="Proteomes" id="UP000694388">
    <property type="component" value="Unplaced"/>
</dbReference>
<evidence type="ECO:0000313" key="13">
    <source>
        <dbReference type="Ensembl" id="ENSEBUP00000011147.1"/>
    </source>
</evidence>
<dbReference type="PANTHER" id="PTHR24020:SF84">
    <property type="entry name" value="VWFA DOMAIN-CONTAINING PROTEIN"/>
    <property type="match status" value="1"/>
</dbReference>
<keyword evidence="2" id="KW-0964">Secreted</keyword>
<dbReference type="SUPFAM" id="SSF53300">
    <property type="entry name" value="vWA-like"/>
    <property type="match status" value="1"/>
</dbReference>
<comment type="subcellular location">
    <subcellularLocation>
        <location evidence="1">Secreted</location>
        <location evidence="1">Extracellular space</location>
        <location evidence="1">Extracellular matrix</location>
    </subcellularLocation>
</comment>
<keyword evidence="8" id="KW-0379">Hydroxylation</keyword>
<dbReference type="CDD" id="cd00063">
    <property type="entry name" value="FN3"/>
    <property type="match status" value="1"/>
</dbReference>
<feature type="region of interest" description="Disordered" evidence="10">
    <location>
        <begin position="821"/>
        <end position="931"/>
    </location>
</feature>
<dbReference type="Ensembl" id="ENSEBUT00000011708.1">
    <property type="protein sequence ID" value="ENSEBUP00000011147.1"/>
    <property type="gene ID" value="ENSEBUG00000007154.1"/>
</dbReference>
<dbReference type="Pfam" id="PF00092">
    <property type="entry name" value="VWA"/>
    <property type="match status" value="1"/>
</dbReference>
<keyword evidence="4" id="KW-0677">Repeat</keyword>
<dbReference type="SUPFAM" id="SSF49899">
    <property type="entry name" value="Concanavalin A-like lectins/glucanases"/>
    <property type="match status" value="1"/>
</dbReference>
<dbReference type="InterPro" id="IPR008160">
    <property type="entry name" value="Collagen"/>
</dbReference>
<protein>
    <submittedName>
        <fullName evidence="13">Uncharacterized protein</fullName>
    </submittedName>
</protein>
<feature type="domain" description="Fibronectin type-III" evidence="12">
    <location>
        <begin position="91"/>
        <end position="182"/>
    </location>
</feature>